<dbReference type="Gene3D" id="1.25.70.10">
    <property type="entry name" value="Transcription termination factor 3, mitochondrial"/>
    <property type="match status" value="1"/>
</dbReference>
<dbReference type="OrthoDB" id="637682at2759"/>
<gene>
    <name evidence="4" type="ORF">FRX31_031894</name>
</gene>
<dbReference type="PANTHER" id="PTHR13068:SF236">
    <property type="entry name" value="OS02G0749800 PROTEIN"/>
    <property type="match status" value="1"/>
</dbReference>
<dbReference type="EMBL" id="JABWDY010039963">
    <property type="protein sequence ID" value="KAF5178514.1"/>
    <property type="molecule type" value="Genomic_DNA"/>
</dbReference>
<dbReference type="InterPro" id="IPR038538">
    <property type="entry name" value="MTERF_sf"/>
</dbReference>
<keyword evidence="2" id="KW-0805">Transcription regulation</keyword>
<evidence type="ECO:0000256" key="3">
    <source>
        <dbReference type="ARBA" id="ARBA00022946"/>
    </source>
</evidence>
<dbReference type="PANTHER" id="PTHR13068">
    <property type="entry name" value="CGI-12 PROTEIN-RELATED"/>
    <property type="match status" value="1"/>
</dbReference>
<dbReference type="GO" id="GO:0003676">
    <property type="term" value="F:nucleic acid binding"/>
    <property type="evidence" value="ECO:0007669"/>
    <property type="project" value="InterPro"/>
</dbReference>
<keyword evidence="5" id="KW-1185">Reference proteome</keyword>
<keyword evidence="2" id="KW-0806">Transcription termination</keyword>
<organism evidence="4 5">
    <name type="scientific">Thalictrum thalictroides</name>
    <name type="common">Rue-anemone</name>
    <name type="synonym">Anemone thalictroides</name>
    <dbReference type="NCBI Taxonomy" id="46969"/>
    <lineage>
        <taxon>Eukaryota</taxon>
        <taxon>Viridiplantae</taxon>
        <taxon>Streptophyta</taxon>
        <taxon>Embryophyta</taxon>
        <taxon>Tracheophyta</taxon>
        <taxon>Spermatophyta</taxon>
        <taxon>Magnoliopsida</taxon>
        <taxon>Ranunculales</taxon>
        <taxon>Ranunculaceae</taxon>
        <taxon>Thalictroideae</taxon>
        <taxon>Thalictrum</taxon>
    </lineage>
</organism>
<reference evidence="4 5" key="1">
    <citation type="submission" date="2020-06" db="EMBL/GenBank/DDBJ databases">
        <title>Transcriptomic and genomic resources for Thalictrum thalictroides and T. hernandezii: Facilitating candidate gene discovery in an emerging model plant lineage.</title>
        <authorList>
            <person name="Arias T."/>
            <person name="Riano-Pachon D.M."/>
            <person name="Di Stilio V.S."/>
        </authorList>
    </citation>
    <scope>NUCLEOTIDE SEQUENCE [LARGE SCALE GENOMIC DNA]</scope>
    <source>
        <strain evidence="5">cv. WT478/WT964</strain>
        <tissue evidence="4">Leaves</tissue>
    </source>
</reference>
<proteinExistence type="inferred from homology"/>
<comment type="caution">
    <text evidence="4">The sequence shown here is derived from an EMBL/GenBank/DDBJ whole genome shotgun (WGS) entry which is preliminary data.</text>
</comment>
<dbReference type="AlphaFoldDB" id="A0A7J6V0P5"/>
<evidence type="ECO:0000313" key="5">
    <source>
        <dbReference type="Proteomes" id="UP000554482"/>
    </source>
</evidence>
<dbReference type="SMART" id="SM00733">
    <property type="entry name" value="Mterf"/>
    <property type="match status" value="7"/>
</dbReference>
<sequence>MFGFLCSRVVKKPNKGLFCFNGESIKSLYFLQTPFHNRFISNNPTNQKSFTINYLINSCGLSEEKAIYASEKVQLKNSVNPDSVLTLLKKYGFPNNRIAVLIQKHPSYLLSNVDKTLKPKLDFFHSLGLSGPELANTVSWYPYIFTLSLEKSLVPAIRFLKSIVHTDKNLVRLIKRSTGYVLANPHKKMKPQIELLRGHGVSDSNISKLVAAQPQLMTRTSHFNEHVKEIKRMGFDPSKALFVTAIGVLSSLSKSSWEAKVNIFKSWGWSEDEVSSIFRKQPLCMSISGKKIMSVMELLVTKMGYDKHHCLQNPVILMLSYKKRILPRCSVIKVLISNGLVEKDRSLGPMLKMSDKNFLQKYVTNFVEIVPDLLNIYQGKTNVL</sequence>
<comment type="similarity">
    <text evidence="1">Belongs to the mTERF family.</text>
</comment>
<keyword evidence="3" id="KW-0809">Transit peptide</keyword>
<keyword evidence="2" id="KW-0804">Transcription</keyword>
<dbReference type="Pfam" id="PF02536">
    <property type="entry name" value="mTERF"/>
    <property type="match status" value="2"/>
</dbReference>
<evidence type="ECO:0000256" key="2">
    <source>
        <dbReference type="ARBA" id="ARBA00022472"/>
    </source>
</evidence>
<dbReference type="InterPro" id="IPR003690">
    <property type="entry name" value="MTERF"/>
</dbReference>
<evidence type="ECO:0000256" key="1">
    <source>
        <dbReference type="ARBA" id="ARBA00007692"/>
    </source>
</evidence>
<accession>A0A7J6V0P5</accession>
<dbReference type="GO" id="GO:0006353">
    <property type="term" value="P:DNA-templated transcription termination"/>
    <property type="evidence" value="ECO:0007669"/>
    <property type="project" value="UniProtKB-KW"/>
</dbReference>
<evidence type="ECO:0000313" key="4">
    <source>
        <dbReference type="EMBL" id="KAF5178514.1"/>
    </source>
</evidence>
<dbReference type="FunFam" id="1.25.70.10:FF:000001">
    <property type="entry name" value="Mitochondrial transcription termination factor-like"/>
    <property type="match status" value="1"/>
</dbReference>
<name>A0A7J6V0P5_THATH</name>
<protein>
    <submittedName>
        <fullName evidence="4">Mitochondrial transcription termination factor family protein</fullName>
    </submittedName>
</protein>
<dbReference type="Proteomes" id="UP000554482">
    <property type="component" value="Unassembled WGS sequence"/>
</dbReference>